<feature type="compositionally biased region" description="Low complexity" evidence="1">
    <location>
        <begin position="179"/>
        <end position="189"/>
    </location>
</feature>
<name>A0A6N8JKF8_9ACTN</name>
<organism evidence="4 5">
    <name type="scientific">Adlercreutzia mucosicola</name>
    <dbReference type="NCBI Taxonomy" id="580026"/>
    <lineage>
        <taxon>Bacteria</taxon>
        <taxon>Bacillati</taxon>
        <taxon>Actinomycetota</taxon>
        <taxon>Coriobacteriia</taxon>
        <taxon>Eggerthellales</taxon>
        <taxon>Eggerthellaceae</taxon>
        <taxon>Adlercreutzia</taxon>
    </lineage>
</organism>
<accession>A0A6N8JKF8</accession>
<feature type="region of interest" description="Disordered" evidence="1">
    <location>
        <begin position="179"/>
        <end position="212"/>
    </location>
</feature>
<dbReference type="InterPro" id="IPR041286">
    <property type="entry name" value="MBG_2"/>
</dbReference>
<reference evidence="4 5" key="1">
    <citation type="submission" date="2019-12" db="EMBL/GenBank/DDBJ databases">
        <title>Microbes associate with the intestines of laboratory mice.</title>
        <authorList>
            <person name="Navarre W."/>
            <person name="Wong E."/>
        </authorList>
    </citation>
    <scope>NUCLEOTIDE SEQUENCE [LARGE SCALE GENOMIC DNA]</scope>
    <source>
        <strain evidence="4 5">NM66_B29</strain>
    </source>
</reference>
<dbReference type="EMBL" id="WSRR01000002">
    <property type="protein sequence ID" value="MVX60132.1"/>
    <property type="molecule type" value="Genomic_DNA"/>
</dbReference>
<gene>
    <name evidence="4" type="ORF">GKZ27_01405</name>
</gene>
<dbReference type="Proteomes" id="UP000463388">
    <property type="component" value="Unassembled WGS sequence"/>
</dbReference>
<sequence length="1476" mass="156230">MEMKMIERFIDARHSTEGKVVAVALTALLACSTFTPSAMAMADEMDGATVSDKAMEASRVIETEGDAADGVGVASMTVPVEVQNASLLVDGRAVEGAIEVAAGDELRFAVAAEEGFAIESVTYNDEVLEVAGTQRTVSTEPVAAEVADEAAANDLYVIAADQLVEGAVLKVTAVAAENDSSASDDGAVAEGDEAPAEEAPAPVDTETTEGPATVGDALKDAIVQGVTDVATDAVNQVETPLITLTEGESAVVPAALYQGGAKLGDRTIVVPLTGEVDANRVPPVADPVFNFGADRYVLNGKVGVIATDATPDQVKAVSEACNSAANVVSLRVTDGVVEYRTASADWTALAEGEQLVYFCSKLQGASDNKDMLNVAVEEDVLTDAVAGGHGVQVFVFPAGAEEGTEPLFTQTLHFDAAVTSLPQGVKFNLGDGVSYEVARCFISNDSAHPDQPYTAAEALALATDSNADAYEGTSITWPTGTYRAIAVFVNTRSYTASYDLNGAEGSAPQAVTAAPGTPVVLAGPSEDFALEGHYLAAWKLLDGAGNDLGIYEPGAKLIMPARDVVLKAQWEAFDGETFFTARFVWKDEDGRETEIERRDVTEVKSAGDSMEKVELTTVVTTDSLDCPRGYAYAASGNAAQQVERTGRVITFYCEKNKYEVKTEIYFGDALARTQFAQVPYGTDYAPAVLPTLENIDGNSQRVNYMFDETNPNNQCSITVTDDADLNVIKHYYTRDTMGVNDPDKGDGVPDKYQVKVTFIHDENSVWADGSDAVEKYAVVSRYNAEGALAVDGIGHLTEAQIPALTQTDGMWLDDACNWPTPNTDVAAPMTFEARFVVGNFPYTVRYVDDEGRVLDEQTGTAGFEGLIPYEMDRVIEGYAFDFVENANGIVTSSADNNVVTLHYGVDRLGVESLGRGDGVPDKYQAVAVFSVENGTWDEPAGSTDDKTTVVTLNRWNGDAWEALADDELLLSLPGAKARLGYVPTSGAWSEVPSVDTLIGGETNEFVYSFVPEQVGYTVFYCKDSVNGEVISAARGKAAFEGDVPVLVENFRPVEGFTGEPTFVGPTTMGLDPDQNVLYVVYQRDAYTVRGTFAEGSHGVVRGNATQEVLFGRDSETMTFNADEGYRIASVVVNGESQPVANGQTTYECKIKRVSKDSEIVVRTAHMDEVVIEAPSASKVYDGTALEPGAAQITGVPEGFTATAAVTGSRTNAGVSTASIDPASVKIVDAAQNDVTDNFRVTTVDGSLTVEQARAIINVDDARKAAGTADPAFTGQVIGLVKGDVLAGLTYTRSVAGEMTGVYLNALTAEYDYNPNYRVTVMPGTFTIGDAVLTPGFSQSDTPTGMTPTTPLGGSIQTVYRTAAAADRLARAVAGTDDISEPVYAEVLFDDSTPMVSRVGGETIEDDATALGAFDEPKCWVHWVMAMGLLLTIAYAGLVVARRLGYARKVGELDDNLTGGSLVEADQARSAAHHVGA</sequence>
<evidence type="ECO:0000313" key="5">
    <source>
        <dbReference type="Proteomes" id="UP000463388"/>
    </source>
</evidence>
<evidence type="ECO:0000256" key="1">
    <source>
        <dbReference type="SAM" id="MobiDB-lite"/>
    </source>
</evidence>
<feature type="compositionally biased region" description="Low complexity" evidence="1">
    <location>
        <begin position="197"/>
        <end position="209"/>
    </location>
</feature>
<feature type="domain" description="MBG" evidence="3">
    <location>
        <begin position="1256"/>
        <end position="1326"/>
    </location>
</feature>
<dbReference type="OrthoDB" id="3178273at2"/>
<dbReference type="Pfam" id="PF18676">
    <property type="entry name" value="MBG_2"/>
    <property type="match status" value="1"/>
</dbReference>
<keyword evidence="2" id="KW-0472">Membrane</keyword>
<evidence type="ECO:0000256" key="2">
    <source>
        <dbReference type="SAM" id="Phobius"/>
    </source>
</evidence>
<feature type="transmembrane region" description="Helical" evidence="2">
    <location>
        <begin position="1419"/>
        <end position="1440"/>
    </location>
</feature>
<keyword evidence="2" id="KW-1133">Transmembrane helix</keyword>
<keyword evidence="2" id="KW-0812">Transmembrane</keyword>
<keyword evidence="5" id="KW-1185">Reference proteome</keyword>
<evidence type="ECO:0000313" key="4">
    <source>
        <dbReference type="EMBL" id="MVX60132.1"/>
    </source>
</evidence>
<evidence type="ECO:0000259" key="3">
    <source>
        <dbReference type="Pfam" id="PF18676"/>
    </source>
</evidence>
<dbReference type="PROSITE" id="PS51257">
    <property type="entry name" value="PROKAR_LIPOPROTEIN"/>
    <property type="match status" value="1"/>
</dbReference>
<proteinExistence type="predicted"/>
<comment type="caution">
    <text evidence="4">The sequence shown here is derived from an EMBL/GenBank/DDBJ whole genome shotgun (WGS) entry which is preliminary data.</text>
</comment>
<protein>
    <recommendedName>
        <fullName evidence="3">MBG domain-containing protein</fullName>
    </recommendedName>
</protein>